<dbReference type="Proteomes" id="UP000887013">
    <property type="component" value="Unassembled WGS sequence"/>
</dbReference>
<keyword evidence="2" id="KW-1185">Reference proteome</keyword>
<protein>
    <submittedName>
        <fullName evidence="1">Uncharacterized protein</fullName>
    </submittedName>
</protein>
<reference evidence="1" key="1">
    <citation type="submission" date="2020-08" db="EMBL/GenBank/DDBJ databases">
        <title>Multicomponent nature underlies the extraordinary mechanical properties of spider dragline silk.</title>
        <authorList>
            <person name="Kono N."/>
            <person name="Nakamura H."/>
            <person name="Mori M."/>
            <person name="Yoshida Y."/>
            <person name="Ohtoshi R."/>
            <person name="Malay A.D."/>
            <person name="Moran D.A.P."/>
            <person name="Tomita M."/>
            <person name="Numata K."/>
            <person name="Arakawa K."/>
        </authorList>
    </citation>
    <scope>NUCLEOTIDE SEQUENCE</scope>
</reference>
<name>A0A8X6MS78_NEPPI</name>
<accession>A0A8X6MS78</accession>
<comment type="caution">
    <text evidence="1">The sequence shown here is derived from an EMBL/GenBank/DDBJ whole genome shotgun (WGS) entry which is preliminary data.</text>
</comment>
<feature type="non-terminal residue" evidence="1">
    <location>
        <position position="1"/>
    </location>
</feature>
<evidence type="ECO:0000313" key="2">
    <source>
        <dbReference type="Proteomes" id="UP000887013"/>
    </source>
</evidence>
<evidence type="ECO:0000313" key="1">
    <source>
        <dbReference type="EMBL" id="GFS75147.1"/>
    </source>
</evidence>
<proteinExistence type="predicted"/>
<organism evidence="1 2">
    <name type="scientific">Nephila pilipes</name>
    <name type="common">Giant wood spider</name>
    <name type="synonym">Nephila maculata</name>
    <dbReference type="NCBI Taxonomy" id="299642"/>
    <lineage>
        <taxon>Eukaryota</taxon>
        <taxon>Metazoa</taxon>
        <taxon>Ecdysozoa</taxon>
        <taxon>Arthropoda</taxon>
        <taxon>Chelicerata</taxon>
        <taxon>Arachnida</taxon>
        <taxon>Araneae</taxon>
        <taxon>Araneomorphae</taxon>
        <taxon>Entelegynae</taxon>
        <taxon>Araneoidea</taxon>
        <taxon>Nephilidae</taxon>
        <taxon>Nephila</taxon>
    </lineage>
</organism>
<dbReference type="AlphaFoldDB" id="A0A8X6MS78"/>
<dbReference type="EMBL" id="BMAW01096542">
    <property type="protein sequence ID" value="GFS75147.1"/>
    <property type="molecule type" value="Genomic_DNA"/>
</dbReference>
<gene>
    <name evidence="1" type="ORF">NPIL_675771</name>
</gene>
<sequence>GRKITRKNTVISVDKATEASIEIYKVEALKITEEMELQKHTEKSRYVTGDFKVNYLI</sequence>